<dbReference type="Proteomes" id="UP000287188">
    <property type="component" value="Unassembled WGS sequence"/>
</dbReference>
<dbReference type="AlphaFoldDB" id="A0A402AYE3"/>
<dbReference type="PANTHER" id="PTHR36974:SF1">
    <property type="entry name" value="DOXX FAMILY MEMBRANE PROTEIN"/>
    <property type="match status" value="1"/>
</dbReference>
<proteinExistence type="predicted"/>
<keyword evidence="1" id="KW-1133">Transmembrane helix</keyword>
<accession>A0A402AYE3</accession>
<dbReference type="OrthoDB" id="3267646at2"/>
<reference evidence="3" key="1">
    <citation type="submission" date="2018-12" db="EMBL/GenBank/DDBJ databases">
        <title>Tengunoibacter tsumagoiensis gen. nov., sp. nov., Dictyobacter kobayashii sp. nov., D. alpinus sp. nov., and D. joshuensis sp. nov. and description of Dictyobacteraceae fam. nov. within the order Ktedonobacterales isolated from Tengu-no-mugimeshi.</title>
        <authorList>
            <person name="Wang C.M."/>
            <person name="Zheng Y."/>
            <person name="Sakai Y."/>
            <person name="Toyoda A."/>
            <person name="Minakuchi Y."/>
            <person name="Abe K."/>
            <person name="Yokota A."/>
            <person name="Yabe S."/>
        </authorList>
    </citation>
    <scope>NUCLEOTIDE SEQUENCE [LARGE SCALE GENOMIC DNA]</scope>
    <source>
        <strain evidence="3">Uno11</strain>
    </source>
</reference>
<comment type="caution">
    <text evidence="2">The sequence shown here is derived from an EMBL/GenBank/DDBJ whole genome shotgun (WGS) entry which is preliminary data.</text>
</comment>
<feature type="transmembrane region" description="Helical" evidence="1">
    <location>
        <begin position="132"/>
        <end position="151"/>
    </location>
</feature>
<dbReference type="RefSeq" id="WP_136625360.1">
    <property type="nucleotide sequence ID" value="NZ_BIFS01000002.1"/>
</dbReference>
<evidence type="ECO:0000313" key="3">
    <source>
        <dbReference type="Proteomes" id="UP000287188"/>
    </source>
</evidence>
<protein>
    <recommendedName>
        <fullName evidence="4">DoxX family protein</fullName>
    </recommendedName>
</protein>
<dbReference type="EMBL" id="BIFS01000002">
    <property type="protein sequence ID" value="GCE24108.1"/>
    <property type="molecule type" value="Genomic_DNA"/>
</dbReference>
<keyword evidence="3" id="KW-1185">Reference proteome</keyword>
<feature type="transmembrane region" description="Helical" evidence="1">
    <location>
        <begin position="99"/>
        <end position="120"/>
    </location>
</feature>
<sequence>MLSVATNYDDRLLLETGTLESRLYIMKNTGIAAAKLKKPARITLGIVFMFASIFHFTATDVEIQLVPPFLPWRRAAIYITGVFELLGGIGVLIPRFQVVAGRGLAALLVAIFPANIYHTFARKRFQGPTRSPIYHILRWPMQGLLVWWALWCSGKDK</sequence>
<feature type="transmembrane region" description="Helical" evidence="1">
    <location>
        <begin position="42"/>
        <end position="63"/>
    </location>
</feature>
<evidence type="ECO:0008006" key="4">
    <source>
        <dbReference type="Google" id="ProtNLM"/>
    </source>
</evidence>
<keyword evidence="1" id="KW-0812">Transmembrane</keyword>
<name>A0A402AYE3_9CHLR</name>
<dbReference type="PANTHER" id="PTHR36974">
    <property type="entry name" value="MEMBRANE PROTEIN-RELATED"/>
    <property type="match status" value="1"/>
</dbReference>
<feature type="transmembrane region" description="Helical" evidence="1">
    <location>
        <begin position="75"/>
        <end position="93"/>
    </location>
</feature>
<evidence type="ECO:0000313" key="2">
    <source>
        <dbReference type="EMBL" id="GCE24108.1"/>
    </source>
</evidence>
<organism evidence="2 3">
    <name type="scientific">Dictyobacter kobayashii</name>
    <dbReference type="NCBI Taxonomy" id="2014872"/>
    <lineage>
        <taxon>Bacteria</taxon>
        <taxon>Bacillati</taxon>
        <taxon>Chloroflexota</taxon>
        <taxon>Ktedonobacteria</taxon>
        <taxon>Ktedonobacterales</taxon>
        <taxon>Dictyobacteraceae</taxon>
        <taxon>Dictyobacter</taxon>
    </lineage>
</organism>
<gene>
    <name evidence="2" type="ORF">KDK_79080</name>
</gene>
<keyword evidence="1" id="KW-0472">Membrane</keyword>
<evidence type="ECO:0000256" key="1">
    <source>
        <dbReference type="SAM" id="Phobius"/>
    </source>
</evidence>